<gene>
    <name evidence="2" type="ORF">DJ83_01965</name>
</gene>
<dbReference type="Pfam" id="PF24271">
    <property type="entry name" value="HVO_2833_C"/>
    <property type="match status" value="1"/>
</dbReference>
<name>A0A256J4T4_HALEZ</name>
<dbReference type="InterPro" id="IPR056528">
    <property type="entry name" value="HVO_2833_C"/>
</dbReference>
<accession>A0A256J4T4</accession>
<dbReference type="AlphaFoldDB" id="A0A256J4T4"/>
<dbReference type="EMBL" id="NHOW01000027">
    <property type="protein sequence ID" value="OYR63703.1"/>
    <property type="molecule type" value="Genomic_DNA"/>
</dbReference>
<protein>
    <recommendedName>
        <fullName evidence="1">HVO-2833 C-terminal domain-containing protein</fullName>
    </recommendedName>
</protein>
<reference evidence="2 3" key="1">
    <citation type="journal article" date="2014" name="Front. Microbiol.">
        <title>Population and genomic analysis of the genus Halorubrum.</title>
        <authorList>
            <person name="Fullmer M.S."/>
            <person name="Soucy S.M."/>
            <person name="Swithers K.S."/>
            <person name="Makkay A.M."/>
            <person name="Wheeler R."/>
            <person name="Ventosa A."/>
            <person name="Gogarten J.P."/>
            <person name="Papke R.T."/>
        </authorList>
    </citation>
    <scope>NUCLEOTIDE SEQUENCE [LARGE SCALE GENOMIC DNA]</scope>
    <source>
        <strain evidence="2 3">LD3</strain>
    </source>
</reference>
<comment type="caution">
    <text evidence="2">The sequence shown here is derived from an EMBL/GenBank/DDBJ whole genome shotgun (WGS) entry which is preliminary data.</text>
</comment>
<evidence type="ECO:0000313" key="3">
    <source>
        <dbReference type="Proteomes" id="UP000216409"/>
    </source>
</evidence>
<organism evidence="2 3">
    <name type="scientific">Halorubrum ezzemoulense</name>
    <name type="common">Halorubrum chaoviator</name>
    <dbReference type="NCBI Taxonomy" id="337243"/>
    <lineage>
        <taxon>Archaea</taxon>
        <taxon>Methanobacteriati</taxon>
        <taxon>Methanobacteriota</taxon>
        <taxon>Stenosarchaea group</taxon>
        <taxon>Halobacteria</taxon>
        <taxon>Halobacteriales</taxon>
        <taxon>Haloferacaceae</taxon>
        <taxon>Halorubrum</taxon>
    </lineage>
</organism>
<dbReference type="Proteomes" id="UP000216409">
    <property type="component" value="Unassembled WGS sequence"/>
</dbReference>
<dbReference type="RefSeq" id="WP_094579631.1">
    <property type="nucleotide sequence ID" value="NZ_NHOW01000027.1"/>
</dbReference>
<proteinExistence type="predicted"/>
<evidence type="ECO:0000259" key="1">
    <source>
        <dbReference type="Pfam" id="PF24271"/>
    </source>
</evidence>
<evidence type="ECO:0000313" key="2">
    <source>
        <dbReference type="EMBL" id="OYR63703.1"/>
    </source>
</evidence>
<sequence>MISEIELRILSTLDSPKTRQDLGDELDYLESTVSRALGSLEQVDLVYKEKAGNQMTAKPVDARCVEVFQSLTKSNPHVDFPDLLTSSMLNVVYYLSSEEQWTATELTEHTGHARATIYRNLRTLTNRAMATKEHSEYRLREEFDELHLFATELRHHIHRVRIKRDVGAGTILWESHKEFLMRTDTDVEDENYHRTGLDAFAEYRLQFFTTSEQYYFYSEGRDSLDPTDLICHLLLIENDSRHRKYVLLLIAETELSEESLKEAATYYGVEDIVLPLVEFLRTEGSVTSESTPVWEEFESLASEYGVEV</sequence>
<dbReference type="Gene3D" id="1.10.10.10">
    <property type="entry name" value="Winged helix-like DNA-binding domain superfamily/Winged helix DNA-binding domain"/>
    <property type="match status" value="2"/>
</dbReference>
<feature type="domain" description="HVO-2833 C-terminal" evidence="1">
    <location>
        <begin position="190"/>
        <end position="306"/>
    </location>
</feature>
<dbReference type="SUPFAM" id="SSF46785">
    <property type="entry name" value="Winged helix' DNA-binding domain"/>
    <property type="match status" value="2"/>
</dbReference>
<dbReference type="InterPro" id="IPR036390">
    <property type="entry name" value="WH_DNA-bd_sf"/>
</dbReference>
<dbReference type="InterPro" id="IPR036388">
    <property type="entry name" value="WH-like_DNA-bd_sf"/>
</dbReference>